<comment type="caution">
    <text evidence="6">The sequence shown here is derived from an EMBL/GenBank/DDBJ whole genome shotgun (WGS) entry which is preliminary data.</text>
</comment>
<dbReference type="GeneID" id="301303540"/>
<dbReference type="PANTHER" id="PTHR43585:SF2">
    <property type="entry name" value="ATP-GRASP ENZYME FSQD"/>
    <property type="match status" value="1"/>
</dbReference>
<evidence type="ECO:0000313" key="6">
    <source>
        <dbReference type="EMBL" id="KIR64936.1"/>
    </source>
</evidence>
<dbReference type="InterPro" id="IPR052032">
    <property type="entry name" value="ATP-dep_AA_Ligase"/>
</dbReference>
<keyword evidence="7" id="KW-1185">Reference proteome</keyword>
<evidence type="ECO:0000256" key="2">
    <source>
        <dbReference type="ARBA" id="ARBA00022741"/>
    </source>
</evidence>
<dbReference type="PATRIC" id="fig|47853.6.peg.1097"/>
<name>A0A0D0X1C1_9ACTN</name>
<reference evidence="6 7" key="1">
    <citation type="submission" date="2015-01" db="EMBL/GenBank/DDBJ databases">
        <title>Sequencing and annotation of Micromonospora carbonacea strain JXNU-1 genome.</title>
        <authorList>
            <person name="Long Z."/>
            <person name="Huang Y."/>
            <person name="Jiang Y."/>
        </authorList>
    </citation>
    <scope>NUCLEOTIDE SEQUENCE [LARGE SCALE GENOMIC DNA]</scope>
    <source>
        <strain evidence="6 7">JXNU-1</strain>
    </source>
</reference>
<evidence type="ECO:0000256" key="4">
    <source>
        <dbReference type="PROSITE-ProRule" id="PRU00409"/>
    </source>
</evidence>
<dbReference type="PROSITE" id="PS50975">
    <property type="entry name" value="ATP_GRASP"/>
    <property type="match status" value="1"/>
</dbReference>
<dbReference type="GO" id="GO:0005524">
    <property type="term" value="F:ATP binding"/>
    <property type="evidence" value="ECO:0007669"/>
    <property type="project" value="UniProtKB-UniRule"/>
</dbReference>
<keyword evidence="2 4" id="KW-0547">Nucleotide-binding</keyword>
<accession>A0A0D0X1C1</accession>
<evidence type="ECO:0000313" key="7">
    <source>
        <dbReference type="Proteomes" id="UP000032254"/>
    </source>
</evidence>
<dbReference type="InterPro" id="IPR011761">
    <property type="entry name" value="ATP-grasp"/>
</dbReference>
<gene>
    <name evidence="6" type="ORF">TK50_05140</name>
</gene>
<keyword evidence="1" id="KW-0436">Ligase</keyword>
<evidence type="ECO:0000256" key="1">
    <source>
        <dbReference type="ARBA" id="ARBA00022598"/>
    </source>
</evidence>
<organism evidence="6 7">
    <name type="scientific">Micromonospora haikouensis</name>
    <dbReference type="NCBI Taxonomy" id="686309"/>
    <lineage>
        <taxon>Bacteria</taxon>
        <taxon>Bacillati</taxon>
        <taxon>Actinomycetota</taxon>
        <taxon>Actinomycetes</taxon>
        <taxon>Micromonosporales</taxon>
        <taxon>Micromonosporaceae</taxon>
        <taxon>Micromonospora</taxon>
    </lineage>
</organism>
<protein>
    <submittedName>
        <fullName evidence="6">Argininosuccinate lyase</fullName>
    </submittedName>
</protein>
<dbReference type="Gene3D" id="3.30.470.20">
    <property type="entry name" value="ATP-grasp fold, B domain"/>
    <property type="match status" value="1"/>
</dbReference>
<dbReference type="AlphaFoldDB" id="A0A0D0X1C1"/>
<dbReference type="OrthoDB" id="24041at2"/>
<dbReference type="GO" id="GO:0016874">
    <property type="term" value="F:ligase activity"/>
    <property type="evidence" value="ECO:0007669"/>
    <property type="project" value="UniProtKB-KW"/>
</dbReference>
<dbReference type="InterPro" id="IPR040570">
    <property type="entry name" value="LAL_C2"/>
</dbReference>
<dbReference type="EMBL" id="JXSX01000001">
    <property type="protein sequence ID" value="KIR64936.1"/>
    <property type="molecule type" value="Genomic_DNA"/>
</dbReference>
<keyword evidence="6" id="KW-0456">Lyase</keyword>
<dbReference type="Pfam" id="PF18603">
    <property type="entry name" value="LAL_C2"/>
    <property type="match status" value="1"/>
</dbReference>
<dbReference type="GO" id="GO:0046872">
    <property type="term" value="F:metal ion binding"/>
    <property type="evidence" value="ECO:0007669"/>
    <property type="project" value="InterPro"/>
</dbReference>
<dbReference type="Pfam" id="PF13535">
    <property type="entry name" value="ATP-grasp_4"/>
    <property type="match status" value="1"/>
</dbReference>
<evidence type="ECO:0000256" key="3">
    <source>
        <dbReference type="ARBA" id="ARBA00022840"/>
    </source>
</evidence>
<sequence length="407" mass="43238">MTIACIEMLSFGLAHLARAAHSCSERLALLTGVEPLYLHELATLPPGTIDVIPVDTHDRQAVGKALRAIGDLRGLISSTDTWGVTGAELAAELGLPGIDPATIRLVRDKARVRDLLHRRNLSRVVPFPVDDAATVSLDRLASAVGLPAVVKDTAGTSSANVWLVRDADDLARLRREATDAALFGSLFAEPFLPGPVYSAETVTWAGQTRLLGLSSRLMSAQPWFREDVTAFPVALPPDELREIEAWAGAVLAALGYTDRFAHIEIAMTTDGPQLIEVNPRIGGALVGEAMCRALGVNVYAGLVDLALGRRPRLLDAALPGGPAVAFVLAYPQRAGELVAVQGIDDLHRYPGRPRWYPTKAIGTRIAHVADGRGYAGIVLAEGPTAEIATHRAVAAAGAVHVRTRQSC</sequence>
<feature type="domain" description="ATP-grasp" evidence="5">
    <location>
        <begin position="113"/>
        <end position="307"/>
    </location>
</feature>
<evidence type="ECO:0000259" key="5">
    <source>
        <dbReference type="PROSITE" id="PS50975"/>
    </source>
</evidence>
<proteinExistence type="predicted"/>
<dbReference type="GO" id="GO:0016829">
    <property type="term" value="F:lyase activity"/>
    <property type="evidence" value="ECO:0007669"/>
    <property type="project" value="UniProtKB-KW"/>
</dbReference>
<dbReference type="SUPFAM" id="SSF56059">
    <property type="entry name" value="Glutathione synthetase ATP-binding domain-like"/>
    <property type="match status" value="1"/>
</dbReference>
<dbReference type="Proteomes" id="UP000032254">
    <property type="component" value="Unassembled WGS sequence"/>
</dbReference>
<dbReference type="PANTHER" id="PTHR43585">
    <property type="entry name" value="FUMIPYRROLE BIOSYNTHESIS PROTEIN C"/>
    <property type="match status" value="1"/>
</dbReference>
<dbReference type="RefSeq" id="WP_043961693.1">
    <property type="nucleotide sequence ID" value="NZ_JXSX01000001.1"/>
</dbReference>
<keyword evidence="3 4" id="KW-0067">ATP-binding</keyword>